<feature type="transmembrane region" description="Helical" evidence="2">
    <location>
        <begin position="377"/>
        <end position="395"/>
    </location>
</feature>
<keyword evidence="2" id="KW-0472">Membrane</keyword>
<evidence type="ECO:0000256" key="2">
    <source>
        <dbReference type="SAM" id="Phobius"/>
    </source>
</evidence>
<keyword evidence="4" id="KW-1185">Reference proteome</keyword>
<keyword evidence="2" id="KW-0812">Transmembrane</keyword>
<evidence type="ECO:0000313" key="3">
    <source>
        <dbReference type="EMBL" id="KAK4290126.1"/>
    </source>
</evidence>
<keyword evidence="2" id="KW-1133">Transmembrane helix</keyword>
<gene>
    <name evidence="3" type="ORF">Pmani_036958</name>
</gene>
<name>A0AAE1NIP9_9EUCA</name>
<comment type="caution">
    <text evidence="3">The sequence shown here is derived from an EMBL/GenBank/DDBJ whole genome shotgun (WGS) entry which is preliminary data.</text>
</comment>
<sequence length="402" mass="44673">MSKENITTEEQNVAAASEAGDKYKGEEEEEDGFDELLSVVGFGRWQIRPTLTVVLVALILPVHLVGMSLINAPMDFACFHSPDQTFPLAATTTNLTKAAASLDINETIHDLEHNRDLDYNRVRQVVFAIYKVTNNTYYTQTCQNASTLQYGMKARVVMAGYIDDENALDEEEEDDLPDGRYATGLRSCPYVEYDTSVFTSTVFSEGRGAEAEEIMSEAVRLNKAKLTTPLHDIVNTILKTNGSTKKDETNDDTTTTTTTTTTRTKVEGNRCVRLAEGVKAMWLYLTTPAMLIILLSTPVIWFLHSFVYLGVIVNANNFTSTIPSLYVALTGAMDWLAILVTTPLTHYLGRRVLVGGGLFFSGVLLLLNLAVPEDIVWLKWIVVMTGILNECWIISSELRVRP</sequence>
<organism evidence="3 4">
    <name type="scientific">Petrolisthes manimaculis</name>
    <dbReference type="NCBI Taxonomy" id="1843537"/>
    <lineage>
        <taxon>Eukaryota</taxon>
        <taxon>Metazoa</taxon>
        <taxon>Ecdysozoa</taxon>
        <taxon>Arthropoda</taxon>
        <taxon>Crustacea</taxon>
        <taxon>Multicrustacea</taxon>
        <taxon>Malacostraca</taxon>
        <taxon>Eumalacostraca</taxon>
        <taxon>Eucarida</taxon>
        <taxon>Decapoda</taxon>
        <taxon>Pleocyemata</taxon>
        <taxon>Anomura</taxon>
        <taxon>Galatheoidea</taxon>
        <taxon>Porcellanidae</taxon>
        <taxon>Petrolisthes</taxon>
    </lineage>
</organism>
<feature type="transmembrane region" description="Helical" evidence="2">
    <location>
        <begin position="323"/>
        <end position="340"/>
    </location>
</feature>
<accession>A0AAE1NIP9</accession>
<evidence type="ECO:0000256" key="1">
    <source>
        <dbReference type="SAM" id="MobiDB-lite"/>
    </source>
</evidence>
<feature type="region of interest" description="Disordered" evidence="1">
    <location>
        <begin position="242"/>
        <end position="261"/>
    </location>
</feature>
<dbReference type="InterPro" id="IPR036259">
    <property type="entry name" value="MFS_trans_sf"/>
</dbReference>
<dbReference type="EMBL" id="JAWZYT010005599">
    <property type="protein sequence ID" value="KAK4290126.1"/>
    <property type="molecule type" value="Genomic_DNA"/>
</dbReference>
<feature type="transmembrane region" description="Helical" evidence="2">
    <location>
        <begin position="51"/>
        <end position="70"/>
    </location>
</feature>
<dbReference type="SUPFAM" id="SSF103473">
    <property type="entry name" value="MFS general substrate transporter"/>
    <property type="match status" value="1"/>
</dbReference>
<feature type="region of interest" description="Disordered" evidence="1">
    <location>
        <begin position="1"/>
        <end position="28"/>
    </location>
</feature>
<reference evidence="3" key="1">
    <citation type="submission" date="2023-11" db="EMBL/GenBank/DDBJ databases">
        <title>Genome assemblies of two species of porcelain crab, Petrolisthes cinctipes and Petrolisthes manimaculis (Anomura: Porcellanidae).</title>
        <authorList>
            <person name="Angst P."/>
        </authorList>
    </citation>
    <scope>NUCLEOTIDE SEQUENCE</scope>
    <source>
        <strain evidence="3">PB745_02</strain>
        <tissue evidence="3">Gill</tissue>
    </source>
</reference>
<dbReference type="Gene3D" id="1.20.1250.20">
    <property type="entry name" value="MFS general substrate transporter like domains"/>
    <property type="match status" value="1"/>
</dbReference>
<feature type="compositionally biased region" description="Low complexity" evidence="1">
    <location>
        <begin position="252"/>
        <end position="261"/>
    </location>
</feature>
<feature type="compositionally biased region" description="Polar residues" evidence="1">
    <location>
        <begin position="1"/>
        <end position="11"/>
    </location>
</feature>
<feature type="transmembrane region" description="Helical" evidence="2">
    <location>
        <begin position="352"/>
        <end position="371"/>
    </location>
</feature>
<dbReference type="Proteomes" id="UP001292094">
    <property type="component" value="Unassembled WGS sequence"/>
</dbReference>
<proteinExistence type="predicted"/>
<protein>
    <submittedName>
        <fullName evidence="3">Uncharacterized protein</fullName>
    </submittedName>
</protein>
<dbReference type="AlphaFoldDB" id="A0AAE1NIP9"/>
<evidence type="ECO:0000313" key="4">
    <source>
        <dbReference type="Proteomes" id="UP001292094"/>
    </source>
</evidence>
<feature type="transmembrane region" description="Helical" evidence="2">
    <location>
        <begin position="282"/>
        <end position="303"/>
    </location>
</feature>